<dbReference type="GO" id="GO:0005773">
    <property type="term" value="C:vacuole"/>
    <property type="evidence" value="ECO:0007669"/>
    <property type="project" value="UniProtKB-SubCell"/>
</dbReference>
<evidence type="ECO:0000256" key="1">
    <source>
        <dbReference type="ARBA" id="ARBA00004116"/>
    </source>
</evidence>
<dbReference type="Proteomes" id="UP000001996">
    <property type="component" value="Unassembled WGS sequence"/>
</dbReference>
<dbReference type="Pfam" id="PF04193">
    <property type="entry name" value="PQ-loop"/>
    <property type="match status" value="2"/>
</dbReference>
<dbReference type="FunFam" id="1.20.1280.290:FF:000012">
    <property type="entry name" value="Vacuolar membrane PQ loop repeat protein"/>
    <property type="match status" value="1"/>
</dbReference>
<dbReference type="GO" id="GO:0015179">
    <property type="term" value="F:L-amino acid transmembrane transporter activity"/>
    <property type="evidence" value="ECO:0007669"/>
    <property type="project" value="UniProtKB-ARBA"/>
</dbReference>
<proteinExistence type="inferred from homology"/>
<dbReference type="FunCoup" id="A5DZI3">
    <property type="interactions" value="334"/>
</dbReference>
<gene>
    <name evidence="12" type="ORF">LELG_02770</name>
</gene>
<organism evidence="12 13">
    <name type="scientific">Lodderomyces elongisporus (strain ATCC 11503 / CBS 2605 / JCM 1781 / NBRC 1676 / NRRL YB-4239)</name>
    <name type="common">Yeast</name>
    <name type="synonym">Saccharomyces elongisporus</name>
    <dbReference type="NCBI Taxonomy" id="379508"/>
    <lineage>
        <taxon>Eukaryota</taxon>
        <taxon>Fungi</taxon>
        <taxon>Dikarya</taxon>
        <taxon>Ascomycota</taxon>
        <taxon>Saccharomycotina</taxon>
        <taxon>Pichiomycetes</taxon>
        <taxon>Debaryomycetaceae</taxon>
        <taxon>Candida/Lodderomyces clade</taxon>
        <taxon>Lodderomyces</taxon>
    </lineage>
</organism>
<dbReference type="PANTHER" id="PTHR16201">
    <property type="entry name" value="SEVEN TRANSMEMBRANE PROTEIN 1-RELATED"/>
    <property type="match status" value="1"/>
</dbReference>
<feature type="compositionally biased region" description="Basic residues" evidence="10">
    <location>
        <begin position="130"/>
        <end position="140"/>
    </location>
</feature>
<dbReference type="GO" id="GO:0015174">
    <property type="term" value="F:basic amino acid transmembrane transporter activity"/>
    <property type="evidence" value="ECO:0007669"/>
    <property type="project" value="UniProtKB-ARBA"/>
</dbReference>
<dbReference type="OMA" id="DMCIFIQ"/>
<feature type="compositionally biased region" description="Low complexity" evidence="10">
    <location>
        <begin position="174"/>
        <end position="195"/>
    </location>
</feature>
<dbReference type="PANTHER" id="PTHR16201:SF35">
    <property type="entry name" value="VACUOLAR AMINO ACID TRANSPORTER YPQ1-RELATED"/>
    <property type="match status" value="1"/>
</dbReference>
<keyword evidence="6" id="KW-0677">Repeat</keyword>
<dbReference type="GO" id="GO:0015101">
    <property type="term" value="F:organic cation transmembrane transporter activity"/>
    <property type="evidence" value="ECO:0007669"/>
    <property type="project" value="UniProtKB-ARBA"/>
</dbReference>
<feature type="transmembrane region" description="Helical" evidence="11">
    <location>
        <begin position="48"/>
        <end position="69"/>
    </location>
</feature>
<feature type="transmembrane region" description="Helical" evidence="11">
    <location>
        <begin position="282"/>
        <end position="302"/>
    </location>
</feature>
<evidence type="ECO:0000313" key="12">
    <source>
        <dbReference type="EMBL" id="EDK44591.1"/>
    </source>
</evidence>
<evidence type="ECO:0000256" key="11">
    <source>
        <dbReference type="SAM" id="Phobius"/>
    </source>
</evidence>
<dbReference type="GO" id="GO:0034490">
    <property type="term" value="P:basic amino acid transmembrane import into vacuole"/>
    <property type="evidence" value="ECO:0007669"/>
    <property type="project" value="UniProtKB-ARBA"/>
</dbReference>
<dbReference type="InParanoid" id="A5DZI3"/>
<evidence type="ECO:0000256" key="10">
    <source>
        <dbReference type="SAM" id="MobiDB-lite"/>
    </source>
</evidence>
<sequence length="392" mass="42967">MMIPPPAPIILDAQAISGITGSISLACWIIVFAPQIYENFTRKSSEGLSLTFIILWLAGDVFNVLGAVLQGVLPTMIVLAVYYTLADIVLLWQCLIYGNGTSNVADEAKNKPDLYHLSPANPMNENLPEHHHHHHHHHNHNANGSARASSDMRQEDLEAANTQLLAPPPPAPPAASSSTSLSLSSSSSVSTPPKSSNTLTFLLNSLMVAIVIVSGIVGWYISYLKDQDHQRKHPGEIHKPQDLVYDPLAQTFGWLCAILYLVSRVPQIVLNYERKSCEGISFMFFLFACLGNLTYVISILSIDMSWHYLWVNSSWLAGSLGTLGLDFTIFIQFFLYNKDFANDDEGDEESSLCNSACVNAGISRPSSASEPLLNNSQGDVNTTSYGANRNIE</sequence>
<keyword evidence="5 11" id="KW-0812">Transmembrane</keyword>
<feature type="region of interest" description="Disordered" evidence="10">
    <location>
        <begin position="115"/>
        <end position="195"/>
    </location>
</feature>
<dbReference type="OrthoDB" id="8048523at2759"/>
<evidence type="ECO:0008006" key="14">
    <source>
        <dbReference type="Google" id="ProtNLM"/>
    </source>
</evidence>
<dbReference type="Gene3D" id="1.20.1280.290">
    <property type="match status" value="2"/>
</dbReference>
<keyword evidence="7 11" id="KW-1133">Transmembrane helix</keyword>
<keyword evidence="4" id="KW-0926">Vacuole</keyword>
<dbReference type="HOGENOM" id="CLU_019699_1_0_1"/>
<comment type="similarity">
    <text evidence="9">Belongs to the laat-1 family.</text>
</comment>
<evidence type="ECO:0000256" key="3">
    <source>
        <dbReference type="ARBA" id="ARBA00022448"/>
    </source>
</evidence>
<evidence type="ECO:0000256" key="4">
    <source>
        <dbReference type="ARBA" id="ARBA00022554"/>
    </source>
</evidence>
<feature type="transmembrane region" description="Helical" evidence="11">
    <location>
        <begin position="75"/>
        <end position="97"/>
    </location>
</feature>
<evidence type="ECO:0000256" key="2">
    <source>
        <dbReference type="ARBA" id="ARBA00004127"/>
    </source>
</evidence>
<dbReference type="InterPro" id="IPR006603">
    <property type="entry name" value="PQ-loop_rpt"/>
</dbReference>
<dbReference type="KEGG" id="lel:PVL30_003614"/>
<keyword evidence="3" id="KW-0813">Transport</keyword>
<dbReference type="eggNOG" id="KOG2913">
    <property type="taxonomic scope" value="Eukaryota"/>
</dbReference>
<dbReference type="GO" id="GO:0034488">
    <property type="term" value="P:basic amino acid transmembrane export from vacuole"/>
    <property type="evidence" value="ECO:0007669"/>
    <property type="project" value="UniProtKB-ARBA"/>
</dbReference>
<evidence type="ECO:0000313" key="13">
    <source>
        <dbReference type="Proteomes" id="UP000001996"/>
    </source>
</evidence>
<dbReference type="EMBL" id="CH981526">
    <property type="protein sequence ID" value="EDK44591.1"/>
    <property type="molecule type" value="Genomic_DNA"/>
</dbReference>
<feature type="transmembrane region" description="Helical" evidence="11">
    <location>
        <begin position="15"/>
        <end position="36"/>
    </location>
</feature>
<dbReference type="GO" id="GO:0098588">
    <property type="term" value="C:bounding membrane of organelle"/>
    <property type="evidence" value="ECO:0007669"/>
    <property type="project" value="UniProtKB-ARBA"/>
</dbReference>
<feature type="transmembrane region" description="Helical" evidence="11">
    <location>
        <begin position="243"/>
        <end position="262"/>
    </location>
</feature>
<evidence type="ECO:0000256" key="7">
    <source>
        <dbReference type="ARBA" id="ARBA00022989"/>
    </source>
</evidence>
<evidence type="ECO:0000256" key="6">
    <source>
        <dbReference type="ARBA" id="ARBA00022737"/>
    </source>
</evidence>
<dbReference type="SMART" id="SM00679">
    <property type="entry name" value="CTNS"/>
    <property type="match status" value="2"/>
</dbReference>
<dbReference type="AlphaFoldDB" id="A5DZI3"/>
<evidence type="ECO:0000256" key="8">
    <source>
        <dbReference type="ARBA" id="ARBA00023136"/>
    </source>
</evidence>
<keyword evidence="8 11" id="KW-0472">Membrane</keyword>
<keyword evidence="13" id="KW-1185">Reference proteome</keyword>
<comment type="subcellular location">
    <subcellularLocation>
        <location evidence="2">Endomembrane system</location>
        <topology evidence="2">Multi-pass membrane protein</topology>
    </subcellularLocation>
    <subcellularLocation>
        <location evidence="1">Vacuole</location>
    </subcellularLocation>
</comment>
<dbReference type="FunFam" id="1.20.1280.290:FF:000011">
    <property type="entry name" value="PQ loop repeat protein"/>
    <property type="match status" value="1"/>
</dbReference>
<evidence type="ECO:0000256" key="9">
    <source>
        <dbReference type="ARBA" id="ARBA00038039"/>
    </source>
</evidence>
<dbReference type="GeneID" id="5233142"/>
<feature type="region of interest" description="Disordered" evidence="10">
    <location>
        <begin position="367"/>
        <end position="392"/>
    </location>
</feature>
<evidence type="ECO:0000256" key="5">
    <source>
        <dbReference type="ARBA" id="ARBA00022692"/>
    </source>
</evidence>
<feature type="transmembrane region" description="Helical" evidence="11">
    <location>
        <begin position="201"/>
        <end position="223"/>
    </location>
</feature>
<dbReference type="InterPro" id="IPR051415">
    <property type="entry name" value="LAAT-1"/>
</dbReference>
<name>A5DZI3_LODEL</name>
<protein>
    <recommendedName>
        <fullName evidence="14">Protein RTC2</fullName>
    </recommendedName>
</protein>
<reference evidence="12 13" key="1">
    <citation type="journal article" date="2009" name="Nature">
        <title>Evolution of pathogenicity and sexual reproduction in eight Candida genomes.</title>
        <authorList>
            <person name="Butler G."/>
            <person name="Rasmussen M.D."/>
            <person name="Lin M.F."/>
            <person name="Santos M.A."/>
            <person name="Sakthikumar S."/>
            <person name="Munro C.A."/>
            <person name="Rheinbay E."/>
            <person name="Grabherr M."/>
            <person name="Forche A."/>
            <person name="Reedy J.L."/>
            <person name="Agrafioti I."/>
            <person name="Arnaud M.B."/>
            <person name="Bates S."/>
            <person name="Brown A.J."/>
            <person name="Brunke S."/>
            <person name="Costanzo M.C."/>
            <person name="Fitzpatrick D.A."/>
            <person name="de Groot P.W."/>
            <person name="Harris D."/>
            <person name="Hoyer L.L."/>
            <person name="Hube B."/>
            <person name="Klis F.M."/>
            <person name="Kodira C."/>
            <person name="Lennard N."/>
            <person name="Logue M.E."/>
            <person name="Martin R."/>
            <person name="Neiman A.M."/>
            <person name="Nikolaou E."/>
            <person name="Quail M.A."/>
            <person name="Quinn J."/>
            <person name="Santos M.C."/>
            <person name="Schmitzberger F.F."/>
            <person name="Sherlock G."/>
            <person name="Shah P."/>
            <person name="Silverstein K.A."/>
            <person name="Skrzypek M.S."/>
            <person name="Soll D."/>
            <person name="Staggs R."/>
            <person name="Stansfield I."/>
            <person name="Stumpf M.P."/>
            <person name="Sudbery P.E."/>
            <person name="Srikantha T."/>
            <person name="Zeng Q."/>
            <person name="Berman J."/>
            <person name="Berriman M."/>
            <person name="Heitman J."/>
            <person name="Gow N.A."/>
            <person name="Lorenz M.C."/>
            <person name="Birren B.W."/>
            <person name="Kellis M."/>
            <person name="Cuomo C.A."/>
        </authorList>
    </citation>
    <scope>NUCLEOTIDE SEQUENCE [LARGE SCALE GENOMIC DNA]</scope>
    <source>
        <strain evidence="13">ATCC 11503 / BCRC 21390 / CBS 2605 / JCM 1781 / NBRC 1676 / NRRL YB-4239</strain>
    </source>
</reference>
<dbReference type="VEuPathDB" id="FungiDB:LELG_02770"/>
<feature type="transmembrane region" description="Helical" evidence="11">
    <location>
        <begin position="314"/>
        <end position="336"/>
    </location>
</feature>
<accession>A5DZI3</accession>
<dbReference type="GO" id="GO:0012505">
    <property type="term" value="C:endomembrane system"/>
    <property type="evidence" value="ECO:0007669"/>
    <property type="project" value="UniProtKB-SubCell"/>
</dbReference>